<gene>
    <name evidence="2" type="ORF">PVAR5_1499</name>
</gene>
<feature type="compositionally biased region" description="Acidic residues" evidence="1">
    <location>
        <begin position="181"/>
        <end position="190"/>
    </location>
</feature>
<dbReference type="OrthoDB" id="203440at2759"/>
<dbReference type="PANTHER" id="PTHR13237">
    <property type="entry name" value="SOMETHING ABOUT SILENCING PROTEIN 10-RELATED"/>
    <property type="match status" value="1"/>
</dbReference>
<dbReference type="EMBL" id="BAUL01000041">
    <property type="protein sequence ID" value="GAD92902.1"/>
    <property type="molecule type" value="Genomic_DNA"/>
</dbReference>
<protein>
    <submittedName>
        <fullName evidence="2">U3 small nucleolar ribonucleoprotein protein Lcp5, putative</fullName>
    </submittedName>
</protein>
<feature type="region of interest" description="Disordered" evidence="1">
    <location>
        <begin position="345"/>
        <end position="391"/>
    </location>
</feature>
<feature type="compositionally biased region" description="Basic and acidic residues" evidence="1">
    <location>
        <begin position="284"/>
        <end position="298"/>
    </location>
</feature>
<dbReference type="AlphaFoldDB" id="V5FWB3"/>
<keyword evidence="2" id="KW-0687">Ribonucleoprotein</keyword>
<sequence length="391" mass="43557">MAEVQSQPSGAQSLTTLLDNITACLSSAGSSLPKTKKETPSDVTIEPPQDGISLLDTKSDILLSYIQNLVLLMICQLRELSPKERDSKNQTDGSTHTSTLRDEIVKKLVELRVYLDRGVRPLETRLKYQVDKVVKAAEDAERAERTSKTTKTRAEKKGKTGSDESGSDDDDDSDSAASGSEGDEEEDIDEMAYRPNISAFSKPVERSESQPTKTSSKATSDGIYRPPKIKPTALPDLDRRERGSRGPRKSNVIDEFVSTEMSSAPMAEPSIGSTIQRGGRSTKTQKERQLETERREYEETNFVRLPKESKKERAKRRAQFGRESGFGGEEWRGLGEGADRIERLTRRAKGSGNVLEKSRKRRLTEDGPRGDGAGIGQTFEKRRKKIDSWKR</sequence>
<evidence type="ECO:0000256" key="1">
    <source>
        <dbReference type="SAM" id="MobiDB-lite"/>
    </source>
</evidence>
<dbReference type="HOGENOM" id="CLU_065858_0_0_1"/>
<dbReference type="GO" id="GO:0000462">
    <property type="term" value="P:maturation of SSU-rRNA from tricistronic rRNA transcript (SSU-rRNA, 5.8S rRNA, LSU-rRNA)"/>
    <property type="evidence" value="ECO:0007669"/>
    <property type="project" value="TreeGrafter"/>
</dbReference>
<name>V5FWB3_BYSSN</name>
<dbReference type="Proteomes" id="UP000018001">
    <property type="component" value="Unassembled WGS sequence"/>
</dbReference>
<keyword evidence="3" id="KW-1185">Reference proteome</keyword>
<reference evidence="3" key="1">
    <citation type="journal article" date="2014" name="Genome Announc.">
        <title>Draft genome sequence of the formaldehyde-resistant fungus Byssochlamys spectabilis No. 5 (anamorph Paecilomyces variotii No. 5) (NBRC109023).</title>
        <authorList>
            <person name="Oka T."/>
            <person name="Ekino K."/>
            <person name="Fukuda K."/>
            <person name="Nomura Y."/>
        </authorList>
    </citation>
    <scope>NUCLEOTIDE SEQUENCE [LARGE SCALE GENOMIC DNA]</scope>
    <source>
        <strain evidence="3">No. 5 / NBRC 109023</strain>
    </source>
</reference>
<comment type="caution">
    <text evidence="2">The sequence shown here is derived from an EMBL/GenBank/DDBJ whole genome shotgun (WGS) entry which is preliminary data.</text>
</comment>
<dbReference type="Pfam" id="PF04000">
    <property type="entry name" value="Sas10_Utp3"/>
    <property type="match status" value="1"/>
</dbReference>
<feature type="region of interest" description="Disordered" evidence="1">
    <location>
        <begin position="137"/>
        <end position="333"/>
    </location>
</feature>
<feature type="compositionally biased region" description="Acidic residues" evidence="1">
    <location>
        <begin position="165"/>
        <end position="174"/>
    </location>
</feature>
<evidence type="ECO:0000313" key="3">
    <source>
        <dbReference type="Proteomes" id="UP000018001"/>
    </source>
</evidence>
<dbReference type="GO" id="GO:0032040">
    <property type="term" value="C:small-subunit processome"/>
    <property type="evidence" value="ECO:0007669"/>
    <property type="project" value="TreeGrafter"/>
</dbReference>
<dbReference type="PANTHER" id="PTHR13237:SF9">
    <property type="entry name" value="NEUROGUIDIN"/>
    <property type="match status" value="1"/>
</dbReference>
<proteinExistence type="predicted"/>
<feature type="compositionally biased region" description="Polar residues" evidence="1">
    <location>
        <begin position="209"/>
        <end position="219"/>
    </location>
</feature>
<dbReference type="InParanoid" id="V5FWB3"/>
<dbReference type="InterPro" id="IPR007146">
    <property type="entry name" value="Sas10/Utp3/C1D"/>
</dbReference>
<dbReference type="FunCoup" id="V5FWB3">
    <property type="interactions" value="1032"/>
</dbReference>
<accession>V5FWB3</accession>
<feature type="compositionally biased region" description="Polar residues" evidence="1">
    <location>
        <begin position="271"/>
        <end position="282"/>
    </location>
</feature>
<dbReference type="eggNOG" id="KOG3117">
    <property type="taxonomic scope" value="Eukaryota"/>
</dbReference>
<evidence type="ECO:0000313" key="2">
    <source>
        <dbReference type="EMBL" id="GAD92902.1"/>
    </source>
</evidence>
<feature type="compositionally biased region" description="Basic and acidic residues" evidence="1">
    <location>
        <begin position="137"/>
        <end position="162"/>
    </location>
</feature>
<organism evidence="2 3">
    <name type="scientific">Byssochlamys spectabilis (strain No. 5 / NBRC 109023)</name>
    <name type="common">Paecilomyces variotii</name>
    <dbReference type="NCBI Taxonomy" id="1356009"/>
    <lineage>
        <taxon>Eukaryota</taxon>
        <taxon>Fungi</taxon>
        <taxon>Dikarya</taxon>
        <taxon>Ascomycota</taxon>
        <taxon>Pezizomycotina</taxon>
        <taxon>Eurotiomycetes</taxon>
        <taxon>Eurotiomycetidae</taxon>
        <taxon>Eurotiales</taxon>
        <taxon>Thermoascaceae</taxon>
        <taxon>Paecilomyces</taxon>
    </lineage>
</organism>